<feature type="region of interest" description="Disordered" evidence="1">
    <location>
        <begin position="70"/>
        <end position="93"/>
    </location>
</feature>
<accession>A0A8H3ZCM1</accession>
<evidence type="ECO:0000313" key="5">
    <source>
        <dbReference type="Proteomes" id="UP000490939"/>
    </source>
</evidence>
<gene>
    <name evidence="3" type="ORF">BLS_009579</name>
    <name evidence="4" type="ORF">EG327_011830</name>
</gene>
<dbReference type="AlphaFoldDB" id="A0A8H3ZCM1"/>
<evidence type="ECO:0000313" key="3">
    <source>
        <dbReference type="EMBL" id="KAE9979647.1"/>
    </source>
</evidence>
<dbReference type="EMBL" id="WNWR01000099">
    <property type="protein sequence ID" value="KAE9991328.1"/>
    <property type="molecule type" value="Genomic_DNA"/>
</dbReference>
<organism evidence="4 5">
    <name type="scientific">Venturia inaequalis</name>
    <name type="common">Apple scab fungus</name>
    <dbReference type="NCBI Taxonomy" id="5025"/>
    <lineage>
        <taxon>Eukaryota</taxon>
        <taxon>Fungi</taxon>
        <taxon>Dikarya</taxon>
        <taxon>Ascomycota</taxon>
        <taxon>Pezizomycotina</taxon>
        <taxon>Dothideomycetes</taxon>
        <taxon>Pleosporomycetidae</taxon>
        <taxon>Venturiales</taxon>
        <taxon>Venturiaceae</taxon>
        <taxon>Venturia</taxon>
    </lineage>
</organism>
<reference evidence="4 5" key="1">
    <citation type="submission" date="2019-07" db="EMBL/GenBank/DDBJ databases">
        <title>Venturia inaequalis Genome Resource.</title>
        <authorList>
            <person name="Lichtner F.J."/>
        </authorList>
    </citation>
    <scope>NUCLEOTIDE SEQUENCE [LARGE SCALE GENOMIC DNA]</scope>
    <source>
        <strain evidence="3">Bline_iso_100314</strain>
        <strain evidence="4 5">DMI_063113</strain>
    </source>
</reference>
<feature type="signal peptide" evidence="2">
    <location>
        <begin position="1"/>
        <end position="19"/>
    </location>
</feature>
<comment type="caution">
    <text evidence="4">The sequence shown here is derived from an EMBL/GenBank/DDBJ whole genome shotgun (WGS) entry which is preliminary data.</text>
</comment>
<name>A0A8H3ZCM1_VENIN</name>
<keyword evidence="2" id="KW-0732">Signal</keyword>
<proteinExistence type="predicted"/>
<keyword evidence="5" id="KW-1185">Reference proteome</keyword>
<dbReference type="Proteomes" id="UP000490939">
    <property type="component" value="Unassembled WGS sequence"/>
</dbReference>
<dbReference type="Proteomes" id="UP000433883">
    <property type="component" value="Unassembled WGS sequence"/>
</dbReference>
<evidence type="ECO:0000256" key="1">
    <source>
        <dbReference type="SAM" id="MobiDB-lite"/>
    </source>
</evidence>
<evidence type="ECO:0000256" key="2">
    <source>
        <dbReference type="SAM" id="SignalP"/>
    </source>
</evidence>
<evidence type="ECO:0000313" key="4">
    <source>
        <dbReference type="EMBL" id="KAE9991328.1"/>
    </source>
</evidence>
<feature type="chain" id="PRO_5044691159" evidence="2">
    <location>
        <begin position="20"/>
        <end position="93"/>
    </location>
</feature>
<protein>
    <submittedName>
        <fullName evidence="4">Uncharacterized protein</fullName>
    </submittedName>
</protein>
<sequence>MQFSTILCAVLGLGATAFALPADAAVASGGTLKAATDRPYCERFRPGQRDYDDFLCARLGRCEHGDWRERGRDCARPRECDRRESDRDCGRWY</sequence>
<dbReference type="EMBL" id="WNWQ01000089">
    <property type="protein sequence ID" value="KAE9979647.1"/>
    <property type="molecule type" value="Genomic_DNA"/>
</dbReference>